<organism evidence="4 5">
    <name type="scientific">Christiangramia aestuarii</name>
    <dbReference type="NCBI Taxonomy" id="1028746"/>
    <lineage>
        <taxon>Bacteria</taxon>
        <taxon>Pseudomonadati</taxon>
        <taxon>Bacteroidota</taxon>
        <taxon>Flavobacteriia</taxon>
        <taxon>Flavobacteriales</taxon>
        <taxon>Flavobacteriaceae</taxon>
        <taxon>Christiangramia</taxon>
    </lineage>
</organism>
<dbReference type="AlphaFoldDB" id="A0A7K1LQ16"/>
<dbReference type="InterPro" id="IPR036691">
    <property type="entry name" value="Endo/exonu/phosph_ase_sf"/>
</dbReference>
<dbReference type="GO" id="GO:0004527">
    <property type="term" value="F:exonuclease activity"/>
    <property type="evidence" value="ECO:0007669"/>
    <property type="project" value="UniProtKB-KW"/>
</dbReference>
<dbReference type="RefSeq" id="WP_156276172.1">
    <property type="nucleotide sequence ID" value="NZ_BAABGI010000003.1"/>
</dbReference>
<feature type="transmembrane region" description="Helical" evidence="2">
    <location>
        <begin position="12"/>
        <end position="30"/>
    </location>
</feature>
<keyword evidence="2" id="KW-1133">Transmembrane helix</keyword>
<evidence type="ECO:0000313" key="5">
    <source>
        <dbReference type="Proteomes" id="UP000460416"/>
    </source>
</evidence>
<dbReference type="InterPro" id="IPR005135">
    <property type="entry name" value="Endo/exonuclease/phosphatase"/>
</dbReference>
<comment type="caution">
    <text evidence="4">The sequence shown here is derived from an EMBL/GenBank/DDBJ whole genome shotgun (WGS) entry which is preliminary data.</text>
</comment>
<protein>
    <submittedName>
        <fullName evidence="4">Endonuclease/exonuclease/phosphatase family protein</fullName>
    </submittedName>
</protein>
<evidence type="ECO:0000256" key="2">
    <source>
        <dbReference type="SAM" id="Phobius"/>
    </source>
</evidence>
<keyword evidence="4" id="KW-0540">Nuclease</keyword>
<dbReference type="Proteomes" id="UP000460416">
    <property type="component" value="Unassembled WGS sequence"/>
</dbReference>
<dbReference type="Pfam" id="PF03372">
    <property type="entry name" value="Exo_endo_phos"/>
    <property type="match status" value="1"/>
</dbReference>
<dbReference type="EMBL" id="VJVW01000003">
    <property type="protein sequence ID" value="MUP42731.1"/>
    <property type="molecule type" value="Genomic_DNA"/>
</dbReference>
<feature type="compositionally biased region" description="Basic and acidic residues" evidence="1">
    <location>
        <begin position="330"/>
        <end position="351"/>
    </location>
</feature>
<keyword evidence="2" id="KW-0472">Membrane</keyword>
<feature type="transmembrane region" description="Helical" evidence="2">
    <location>
        <begin position="36"/>
        <end position="53"/>
    </location>
</feature>
<dbReference type="SUPFAM" id="SSF56219">
    <property type="entry name" value="DNase I-like"/>
    <property type="match status" value="1"/>
</dbReference>
<keyword evidence="4" id="KW-0378">Hydrolase</keyword>
<evidence type="ECO:0000256" key="1">
    <source>
        <dbReference type="SAM" id="MobiDB-lite"/>
    </source>
</evidence>
<name>A0A7K1LQ16_9FLAO</name>
<proteinExistence type="predicted"/>
<keyword evidence="2" id="KW-0812">Transmembrane</keyword>
<evidence type="ECO:0000313" key="4">
    <source>
        <dbReference type="EMBL" id="MUP42731.1"/>
    </source>
</evidence>
<keyword evidence="4" id="KW-0269">Exonuclease</keyword>
<reference evidence="4 5" key="1">
    <citation type="submission" date="2019-07" db="EMBL/GenBank/DDBJ databases">
        <title>Gramella aestuarii sp. nov., isolated from a tidal flat, and emended description of Gramella echinicola.</title>
        <authorList>
            <person name="Liu L."/>
        </authorList>
    </citation>
    <scope>NUCLEOTIDE SEQUENCE [LARGE SCALE GENOMIC DNA]</scope>
    <source>
        <strain evidence="4 5">BS12</strain>
    </source>
</reference>
<dbReference type="OrthoDB" id="9796594at2"/>
<feature type="transmembrane region" description="Helical" evidence="2">
    <location>
        <begin position="60"/>
        <end position="78"/>
    </location>
</feature>
<evidence type="ECO:0000259" key="3">
    <source>
        <dbReference type="Pfam" id="PF03372"/>
    </source>
</evidence>
<accession>A0A7K1LQ16</accession>
<feature type="domain" description="Endonuclease/exonuclease/phosphatase" evidence="3">
    <location>
        <begin position="108"/>
        <end position="315"/>
    </location>
</feature>
<dbReference type="GO" id="GO:0004519">
    <property type="term" value="F:endonuclease activity"/>
    <property type="evidence" value="ECO:0007669"/>
    <property type="project" value="UniProtKB-KW"/>
</dbReference>
<feature type="region of interest" description="Disordered" evidence="1">
    <location>
        <begin position="330"/>
        <end position="367"/>
    </location>
</feature>
<keyword evidence="4" id="KW-0255">Endonuclease</keyword>
<gene>
    <name evidence="4" type="ORF">FLP08_09105</name>
</gene>
<keyword evidence="5" id="KW-1185">Reference proteome</keyword>
<sequence length="367" mass="41910">MKLKPFLQGFGILAVVITLIPLIAADYWWIRVFDYPHIQLTLLTLTAIAAYFFRFEIRSWRDYAFMGVLVACFIFQFAKIYPYTPFAPYDVGEPTAEVNESTGFKLLTSNVLQKNKETGLLVEEMKKLNPDVAVFTETDTKWNEAIKAGLGTDYPYKVEVPLDNTYGMILYSKLRLINPQVKYVVDDSIPSIHSEIELRSGDRIQLHAIHPTPPMPQHNPSSTDRDAEMMKTALEAMDSEIPVVVIGDFNDVAWSHTTSMFQSIGQLLDVRKGRSFYNTFNAKSFIIRWSLDHIFVSEEFRVKNIDIGSDIKSDHFPFYAELYLQPELAAEQKPEPASENRIKNAREQIADEEKENAEKGQNGSSNQ</sequence>
<dbReference type="Gene3D" id="3.60.10.10">
    <property type="entry name" value="Endonuclease/exonuclease/phosphatase"/>
    <property type="match status" value="1"/>
</dbReference>